<keyword evidence="1 7" id="KW-0808">Transferase</keyword>
<dbReference type="InterPro" id="IPR004006">
    <property type="entry name" value="DhaK_dom"/>
</dbReference>
<dbReference type="PANTHER" id="PTHR28629:SF4">
    <property type="entry name" value="TRIOKINASE_FMN CYCLASE"/>
    <property type="match status" value="1"/>
</dbReference>
<dbReference type="FunFam" id="3.40.50.10440:FF:000003">
    <property type="entry name" value="Homodimeric dihydroxyacetone kinase"/>
    <property type="match status" value="1"/>
</dbReference>
<dbReference type="HOGENOM" id="CLU_017054_6_1_11"/>
<evidence type="ECO:0000256" key="4">
    <source>
        <dbReference type="ARBA" id="ARBA00022840"/>
    </source>
</evidence>
<dbReference type="Gene3D" id="3.40.50.10440">
    <property type="entry name" value="Dihydroxyacetone kinase, domain 1"/>
    <property type="match status" value="1"/>
</dbReference>
<dbReference type="InterPro" id="IPR036117">
    <property type="entry name" value="DhaL_dom_sf"/>
</dbReference>
<dbReference type="GO" id="GO:0019563">
    <property type="term" value="P:glycerol catabolic process"/>
    <property type="evidence" value="ECO:0007669"/>
    <property type="project" value="TreeGrafter"/>
</dbReference>
<dbReference type="EMBL" id="AP012204">
    <property type="protein sequence ID" value="BAK33340.1"/>
    <property type="molecule type" value="Genomic_DNA"/>
</dbReference>
<dbReference type="SUPFAM" id="SSF82549">
    <property type="entry name" value="DAK1/DegV-like"/>
    <property type="match status" value="1"/>
</dbReference>
<dbReference type="InterPro" id="IPR050861">
    <property type="entry name" value="Dihydroxyacetone_Kinase"/>
</dbReference>
<name>F5XJ14_MICPN</name>
<dbReference type="AlphaFoldDB" id="F5XJ14"/>
<keyword evidence="8" id="KW-1185">Reference proteome</keyword>
<dbReference type="FunFam" id="1.25.40.340:FF:000002">
    <property type="entry name" value="Dihydroxyacetone kinase, L subunit"/>
    <property type="match status" value="1"/>
</dbReference>
<keyword evidence="4" id="KW-0067">ATP-binding</keyword>
<evidence type="ECO:0000256" key="1">
    <source>
        <dbReference type="ARBA" id="ARBA00022679"/>
    </source>
</evidence>
<dbReference type="EC" id="2.7.1.29" evidence="7"/>
<dbReference type="GO" id="GO:0005524">
    <property type="term" value="F:ATP binding"/>
    <property type="evidence" value="ECO:0007669"/>
    <property type="project" value="UniProtKB-KW"/>
</dbReference>
<dbReference type="NCBIfam" id="NF011049">
    <property type="entry name" value="PRK14479.1"/>
    <property type="match status" value="1"/>
</dbReference>
<organism evidence="7 8">
    <name type="scientific">Microlunatus phosphovorus (strain ATCC 700054 / DSM 10555 / JCM 9379 / NBRC 101784 / NCIMB 13414 / VKM Ac-1990 / NM-1)</name>
    <dbReference type="NCBI Taxonomy" id="1032480"/>
    <lineage>
        <taxon>Bacteria</taxon>
        <taxon>Bacillati</taxon>
        <taxon>Actinomycetota</taxon>
        <taxon>Actinomycetes</taxon>
        <taxon>Propionibacteriales</taxon>
        <taxon>Propionibacteriaceae</taxon>
        <taxon>Microlunatus</taxon>
    </lineage>
</organism>
<proteinExistence type="predicted"/>
<accession>F5XJ14</accession>
<dbReference type="Pfam" id="PF02734">
    <property type="entry name" value="Dak2"/>
    <property type="match status" value="1"/>
</dbReference>
<dbReference type="Gene3D" id="3.30.1180.20">
    <property type="entry name" value="Dihydroxyacetone kinase, domain 2"/>
    <property type="match status" value="1"/>
</dbReference>
<feature type="domain" description="DhaL" evidence="5">
    <location>
        <begin position="367"/>
        <end position="569"/>
    </location>
</feature>
<dbReference type="PROSITE" id="PS51481">
    <property type="entry name" value="DHAK"/>
    <property type="match status" value="1"/>
</dbReference>
<feature type="domain" description="DhaK" evidence="6">
    <location>
        <begin position="7"/>
        <end position="328"/>
    </location>
</feature>
<dbReference type="RefSeq" id="WP_013861229.1">
    <property type="nucleotide sequence ID" value="NC_015635.1"/>
</dbReference>
<dbReference type="PROSITE" id="PS51480">
    <property type="entry name" value="DHAL"/>
    <property type="match status" value="1"/>
</dbReference>
<protein>
    <submittedName>
        <fullName evidence="7">Dihydroxyacetone kinase</fullName>
        <ecNumber evidence="7">2.7.1.29</ecNumber>
    </submittedName>
</protein>
<dbReference type="GO" id="GO:0004371">
    <property type="term" value="F:glycerone kinase activity"/>
    <property type="evidence" value="ECO:0007669"/>
    <property type="project" value="UniProtKB-EC"/>
</dbReference>
<sequence length="578" mass="59291">MAWVCNDPTEFTDEMVDGFVEASRRWVARAPGGVIRSTRSAKPQVAVVIGGGSGHFPAFGGLVGPGLAHGAAMGNVFASPSAQQVYDVVKAVERGRGAVLSYGQYAGDVLNFDQAQERLRAEGIDVQTVLVRDDIASAPPTEAERRRGIAGDLPVFKIAGAAAERGYDLPRIVELAQRAADRVFTLGVAYSGCTLPGASAPLFTVPAGRMAIGLGIHGEPGIEEVPLPTADGLAELLVGRLLAEAPVPTDGARVVPFVNGLGAVKSEELYVVYRRVARLLADAGIEAVSPEIGEFCTSFDMAGLSLTLFWLDDELAELWADPVDTVGFRRGAVAAGDLEVVKDVVVAAVGEAEAIPAGAPASQVTAVVVGDALQAIRAVIDENVEELGRIDAVAGDGDHGIGMQRGARAAAQAAEAAQEAGAGARTVLLQAAEAWSARAGGTSGVLWGLALRSVADQLSDECAATAEQVSAGVTGAAQAIQDFGKAKVGDATMVDALVPFAVTLAERVRAGDRLAVAWPVAAVAAREGADATADLVPSMGRARTHAEKSIGTPDAGALSLAMTAQAVGRVLSERNTDE</sequence>
<dbReference type="OrthoDB" id="9806345at2"/>
<evidence type="ECO:0000259" key="6">
    <source>
        <dbReference type="PROSITE" id="PS51481"/>
    </source>
</evidence>
<evidence type="ECO:0000313" key="7">
    <source>
        <dbReference type="EMBL" id="BAK33340.1"/>
    </source>
</evidence>
<dbReference type="KEGG" id="mph:MLP_03260"/>
<dbReference type="STRING" id="1032480.MLP_03260"/>
<evidence type="ECO:0000313" key="8">
    <source>
        <dbReference type="Proteomes" id="UP000007947"/>
    </source>
</evidence>
<dbReference type="InterPro" id="IPR004007">
    <property type="entry name" value="DhaL_dom"/>
</dbReference>
<dbReference type="GO" id="GO:0005829">
    <property type="term" value="C:cytosol"/>
    <property type="evidence" value="ECO:0007669"/>
    <property type="project" value="TreeGrafter"/>
</dbReference>
<dbReference type="PANTHER" id="PTHR28629">
    <property type="entry name" value="TRIOKINASE/FMN CYCLASE"/>
    <property type="match status" value="1"/>
</dbReference>
<dbReference type="eggNOG" id="COG2376">
    <property type="taxonomic scope" value="Bacteria"/>
</dbReference>
<dbReference type="Proteomes" id="UP000007947">
    <property type="component" value="Chromosome"/>
</dbReference>
<gene>
    <name evidence="7" type="ordered locus">MLP_03260</name>
</gene>
<evidence type="ECO:0000259" key="5">
    <source>
        <dbReference type="PROSITE" id="PS51480"/>
    </source>
</evidence>
<dbReference type="GO" id="GO:0006796">
    <property type="term" value="P:phosphate-containing compound metabolic process"/>
    <property type="evidence" value="ECO:0007669"/>
    <property type="project" value="UniProtKB-ARBA"/>
</dbReference>
<evidence type="ECO:0000256" key="3">
    <source>
        <dbReference type="ARBA" id="ARBA00022777"/>
    </source>
</evidence>
<dbReference type="SMART" id="SM01120">
    <property type="entry name" value="Dak2"/>
    <property type="match status" value="1"/>
</dbReference>
<dbReference type="Pfam" id="PF02733">
    <property type="entry name" value="Dak1"/>
    <property type="match status" value="1"/>
</dbReference>
<dbReference type="Gene3D" id="1.25.40.340">
    <property type="match status" value="1"/>
</dbReference>
<reference evidence="7 8" key="1">
    <citation type="submission" date="2011-05" db="EMBL/GenBank/DDBJ databases">
        <title>Whole genome sequence of Microlunatus phosphovorus NM-1.</title>
        <authorList>
            <person name="Hosoyama A."/>
            <person name="Sasaki K."/>
            <person name="Harada T."/>
            <person name="Igarashi R."/>
            <person name="Kawakoshi A."/>
            <person name="Sasagawa M."/>
            <person name="Fukada J."/>
            <person name="Nakamura S."/>
            <person name="Katano Y."/>
            <person name="Hanada S."/>
            <person name="Kamagata Y."/>
            <person name="Nakamura N."/>
            <person name="Yamazaki S."/>
            <person name="Fujita N."/>
        </authorList>
    </citation>
    <scope>NUCLEOTIDE SEQUENCE [LARGE SCALE GENOMIC DNA]</scope>
    <source>
        <strain evidence="8">ATCC 700054 / DSM 10555 / JCM 9379 / NBRC 101784 / NCIMB 13414 / VKM Ac-1990 / NM-1</strain>
    </source>
</reference>
<dbReference type="SUPFAM" id="SSF101473">
    <property type="entry name" value="DhaL-like"/>
    <property type="match status" value="1"/>
</dbReference>
<keyword evidence="2" id="KW-0547">Nucleotide-binding</keyword>
<keyword evidence="3 7" id="KW-0418">Kinase</keyword>
<evidence type="ECO:0000256" key="2">
    <source>
        <dbReference type="ARBA" id="ARBA00022741"/>
    </source>
</evidence>